<dbReference type="KEGG" id="abac:LuPra_02666"/>
<evidence type="ECO:0000313" key="3">
    <source>
        <dbReference type="Proteomes" id="UP000076079"/>
    </source>
</evidence>
<keyword evidence="3" id="KW-1185">Reference proteome</keyword>
<feature type="region of interest" description="Disordered" evidence="1">
    <location>
        <begin position="153"/>
        <end position="211"/>
    </location>
</feature>
<name>A0A143PNU6_LUTPR</name>
<reference evidence="2 3" key="1">
    <citation type="journal article" date="2016" name="Genome Announc.">
        <title>First Complete Genome Sequence of a Subdivision 6 Acidobacterium Strain.</title>
        <authorList>
            <person name="Huang S."/>
            <person name="Vieira S."/>
            <person name="Bunk B."/>
            <person name="Riedel T."/>
            <person name="Sproer C."/>
            <person name="Overmann J."/>
        </authorList>
    </citation>
    <scope>NUCLEOTIDE SEQUENCE [LARGE SCALE GENOMIC DNA]</scope>
    <source>
        <strain evidence="3">DSM 100886 HEG_-6_39</strain>
    </source>
</reference>
<gene>
    <name evidence="2" type="ORF">LuPra_02666</name>
</gene>
<protein>
    <submittedName>
        <fullName evidence="2">Uncharacterized protein</fullName>
    </submittedName>
</protein>
<organism evidence="2 3">
    <name type="scientific">Luteitalea pratensis</name>
    <dbReference type="NCBI Taxonomy" id="1855912"/>
    <lineage>
        <taxon>Bacteria</taxon>
        <taxon>Pseudomonadati</taxon>
        <taxon>Acidobacteriota</taxon>
        <taxon>Vicinamibacteria</taxon>
        <taxon>Vicinamibacterales</taxon>
        <taxon>Vicinamibacteraceae</taxon>
        <taxon>Luteitalea</taxon>
    </lineage>
</organism>
<evidence type="ECO:0000313" key="2">
    <source>
        <dbReference type="EMBL" id="AMY09449.1"/>
    </source>
</evidence>
<proteinExistence type="predicted"/>
<dbReference type="EMBL" id="CP015136">
    <property type="protein sequence ID" value="AMY09449.1"/>
    <property type="molecule type" value="Genomic_DNA"/>
</dbReference>
<sequence length="282" mass="32068">MPLRGSLRFLQLSPSRFHAWRRRQRACVLDDQASCPRSSPQRLTRRDRGDGDLGGLPSRADADACGPRAATRHRLRLALDVVSARAEARMATPAAARASEEAEDGCADDTPRRDVAHRRHGDPSPRRHPRLRARRHRQLLATDFWRGMWPVRSPQATASRPPRGVAARHRLTRGPSSVGRRRCRERQRPDRRTAGHGRAAASARHDGAEGLQLDDRSLVEQARPPTPSCTRPNLRWRELAREMVECPWKQQGQRRGHPNGARSTFAKVSTRSNRRNVIWTRW</sequence>
<reference evidence="3" key="2">
    <citation type="submission" date="2016-04" db="EMBL/GenBank/DDBJ databases">
        <title>First Complete Genome Sequence of a Subdivision 6 Acidobacterium.</title>
        <authorList>
            <person name="Huang S."/>
            <person name="Vieira S."/>
            <person name="Bunk B."/>
            <person name="Riedel T."/>
            <person name="Sproeer C."/>
            <person name="Overmann J."/>
        </authorList>
    </citation>
    <scope>NUCLEOTIDE SEQUENCE [LARGE SCALE GENOMIC DNA]</scope>
    <source>
        <strain evidence="3">DSM 100886 HEG_-6_39</strain>
    </source>
</reference>
<feature type="region of interest" description="Disordered" evidence="1">
    <location>
        <begin position="248"/>
        <end position="269"/>
    </location>
</feature>
<evidence type="ECO:0000256" key="1">
    <source>
        <dbReference type="SAM" id="MobiDB-lite"/>
    </source>
</evidence>
<feature type="region of interest" description="Disordered" evidence="1">
    <location>
        <begin position="31"/>
        <end position="69"/>
    </location>
</feature>
<feature type="region of interest" description="Disordered" evidence="1">
    <location>
        <begin position="91"/>
        <end position="134"/>
    </location>
</feature>
<accession>A0A143PNU6</accession>
<dbReference type="AlphaFoldDB" id="A0A143PNU6"/>
<dbReference type="Proteomes" id="UP000076079">
    <property type="component" value="Chromosome"/>
</dbReference>
<feature type="compositionally biased region" description="Basic residues" evidence="1">
    <location>
        <begin position="115"/>
        <end position="134"/>
    </location>
</feature>